<evidence type="ECO:0000313" key="5">
    <source>
        <dbReference type="Proteomes" id="UP001597171"/>
    </source>
</evidence>
<gene>
    <name evidence="4" type="ORF">ACFQ4O_15650</name>
</gene>
<evidence type="ECO:0000256" key="1">
    <source>
        <dbReference type="SAM" id="Coils"/>
    </source>
</evidence>
<organism evidence="4 5">
    <name type="scientific">Methylopila musalis</name>
    <dbReference type="NCBI Taxonomy" id="1134781"/>
    <lineage>
        <taxon>Bacteria</taxon>
        <taxon>Pseudomonadati</taxon>
        <taxon>Pseudomonadota</taxon>
        <taxon>Alphaproteobacteria</taxon>
        <taxon>Hyphomicrobiales</taxon>
        <taxon>Methylopilaceae</taxon>
        <taxon>Methylopila</taxon>
    </lineage>
</organism>
<dbReference type="EMBL" id="JBHTMX010000228">
    <property type="protein sequence ID" value="MFD1333434.1"/>
    <property type="molecule type" value="Genomic_DNA"/>
</dbReference>
<feature type="coiled-coil region" evidence="1">
    <location>
        <begin position="80"/>
        <end position="121"/>
    </location>
</feature>
<feature type="region of interest" description="Disordered" evidence="2">
    <location>
        <begin position="123"/>
        <end position="155"/>
    </location>
</feature>
<evidence type="ECO:0000256" key="2">
    <source>
        <dbReference type="SAM" id="MobiDB-lite"/>
    </source>
</evidence>
<evidence type="ECO:0000313" key="4">
    <source>
        <dbReference type="EMBL" id="MFD1333434.1"/>
    </source>
</evidence>
<keyword evidence="1" id="KW-0175">Coiled coil</keyword>
<accession>A0ABW3ZAZ8</accession>
<name>A0ABW3ZAZ8_9HYPH</name>
<keyword evidence="5" id="KW-1185">Reference proteome</keyword>
<evidence type="ECO:0000256" key="3">
    <source>
        <dbReference type="SAM" id="SignalP"/>
    </source>
</evidence>
<comment type="caution">
    <text evidence="4">The sequence shown here is derived from an EMBL/GenBank/DDBJ whole genome shotgun (WGS) entry which is preliminary data.</text>
</comment>
<proteinExistence type="predicted"/>
<dbReference type="Proteomes" id="UP001597171">
    <property type="component" value="Unassembled WGS sequence"/>
</dbReference>
<sequence>MSSLSRLPLVRRLALGAAFACLPLSGALAFDGAAGDPQALKTIAAAEAQVERLESALAFFGGRDERAAPSTQAVPAQSSLADIAVRLDRLENQMRQLNGRLDEMQFQIRRAEEAQKRFQSDAEFRFQDLESGKGGGAAPKPGRRGDAGPAPSGGT</sequence>
<feature type="signal peptide" evidence="3">
    <location>
        <begin position="1"/>
        <end position="29"/>
    </location>
</feature>
<reference evidence="5" key="1">
    <citation type="journal article" date="2019" name="Int. J. Syst. Evol. Microbiol.">
        <title>The Global Catalogue of Microorganisms (GCM) 10K type strain sequencing project: providing services to taxonomists for standard genome sequencing and annotation.</title>
        <authorList>
            <consortium name="The Broad Institute Genomics Platform"/>
            <consortium name="The Broad Institute Genome Sequencing Center for Infectious Disease"/>
            <person name="Wu L."/>
            <person name="Ma J."/>
        </authorList>
    </citation>
    <scope>NUCLEOTIDE SEQUENCE [LARGE SCALE GENOMIC DNA]</scope>
    <source>
        <strain evidence="5">CCUG 61696</strain>
    </source>
</reference>
<feature type="chain" id="PRO_5045968744" evidence="3">
    <location>
        <begin position="30"/>
        <end position="155"/>
    </location>
</feature>
<feature type="non-terminal residue" evidence="4">
    <location>
        <position position="155"/>
    </location>
</feature>
<dbReference type="Gene3D" id="1.20.5.110">
    <property type="match status" value="1"/>
</dbReference>
<protein>
    <submittedName>
        <fullName evidence="4">Tol-pal system protein YbgF</fullName>
    </submittedName>
</protein>
<keyword evidence="3" id="KW-0732">Signal</keyword>